<sequence>MSTTQPLENHIANYGDASNTSWTEERNRIWRHGETGAAVSWVPIHGHAILPGNPFLHFPGAPSGTIEHAILHAMQVAKGSDTINLTFRAAASSELHASHHMSGMRVRMLQRIYQTIAKEFKLTQKSGFRQKLGGVEGPIYVCYPPHGLALSGGRAIVGFFEEGPEDDDE</sequence>
<accession>A0A8H6CLJ4</accession>
<name>A0A8H6CLJ4_9LECA</name>
<reference evidence="1 2" key="1">
    <citation type="journal article" date="2020" name="Genomics">
        <title>Complete, high-quality genomes from long-read metagenomic sequencing of two wolf lichen thalli reveals enigmatic genome architecture.</title>
        <authorList>
            <person name="McKenzie S.K."/>
            <person name="Walston R.F."/>
            <person name="Allen J.L."/>
        </authorList>
    </citation>
    <scope>NUCLEOTIDE SEQUENCE [LARGE SCALE GENOMIC DNA]</scope>
    <source>
        <strain evidence="1">WasteWater1</strain>
    </source>
</reference>
<dbReference type="EMBL" id="JACCJB010000007">
    <property type="protein sequence ID" value="KAF6225474.1"/>
    <property type="molecule type" value="Genomic_DNA"/>
</dbReference>
<evidence type="ECO:0000313" key="1">
    <source>
        <dbReference type="EMBL" id="KAF6225474.1"/>
    </source>
</evidence>
<dbReference type="RefSeq" id="XP_037154183.1">
    <property type="nucleotide sequence ID" value="XM_037300335.1"/>
</dbReference>
<keyword evidence="2" id="KW-1185">Reference proteome</keyword>
<dbReference type="GeneID" id="59337869"/>
<gene>
    <name evidence="1" type="ORF">HO133_009474</name>
</gene>
<organism evidence="1 2">
    <name type="scientific">Letharia lupina</name>
    <dbReference type="NCBI Taxonomy" id="560253"/>
    <lineage>
        <taxon>Eukaryota</taxon>
        <taxon>Fungi</taxon>
        <taxon>Dikarya</taxon>
        <taxon>Ascomycota</taxon>
        <taxon>Pezizomycotina</taxon>
        <taxon>Lecanoromycetes</taxon>
        <taxon>OSLEUM clade</taxon>
        <taxon>Lecanoromycetidae</taxon>
        <taxon>Lecanorales</taxon>
        <taxon>Lecanorineae</taxon>
        <taxon>Parmeliaceae</taxon>
        <taxon>Letharia</taxon>
    </lineage>
</organism>
<dbReference type="AlphaFoldDB" id="A0A8H6CLJ4"/>
<protein>
    <submittedName>
        <fullName evidence="1">Uncharacterized protein</fullName>
    </submittedName>
</protein>
<evidence type="ECO:0000313" key="2">
    <source>
        <dbReference type="Proteomes" id="UP000593566"/>
    </source>
</evidence>
<dbReference type="Proteomes" id="UP000593566">
    <property type="component" value="Unassembled WGS sequence"/>
</dbReference>
<proteinExistence type="predicted"/>
<comment type="caution">
    <text evidence="1">The sequence shown here is derived from an EMBL/GenBank/DDBJ whole genome shotgun (WGS) entry which is preliminary data.</text>
</comment>